<comment type="caution">
    <text evidence="2">The sequence shown here is derived from an EMBL/GenBank/DDBJ whole genome shotgun (WGS) entry which is preliminary data.</text>
</comment>
<evidence type="ECO:0000313" key="2">
    <source>
        <dbReference type="EMBL" id="PHH68361.1"/>
    </source>
</evidence>
<dbReference type="Proteomes" id="UP000224854">
    <property type="component" value="Unassembled WGS sequence"/>
</dbReference>
<feature type="signal peptide" evidence="1">
    <location>
        <begin position="1"/>
        <end position="28"/>
    </location>
</feature>
<dbReference type="EMBL" id="NJEU01001151">
    <property type="protein sequence ID" value="PHH68361.1"/>
    <property type="molecule type" value="Genomic_DNA"/>
</dbReference>
<proteinExistence type="predicted"/>
<name>A0A2C5YN62_9HYPO</name>
<gene>
    <name evidence="2" type="ORF">CDD82_615</name>
</gene>
<reference evidence="2 3" key="1">
    <citation type="submission" date="2017-06" db="EMBL/GenBank/DDBJ databases">
        <title>Ant-infecting Ophiocordyceps genomes reveal a high diversity of potential behavioral manipulation genes and a possible major role for enterotoxins.</title>
        <authorList>
            <person name="De Bekker C."/>
            <person name="Evans H.C."/>
            <person name="Brachmann A."/>
            <person name="Hughes D.P."/>
        </authorList>
    </citation>
    <scope>NUCLEOTIDE SEQUENCE [LARGE SCALE GENOMIC DNA]</scope>
    <source>
        <strain evidence="2 3">1348a</strain>
    </source>
</reference>
<feature type="chain" id="PRO_5012315917" description="Secreted protein" evidence="1">
    <location>
        <begin position="29"/>
        <end position="228"/>
    </location>
</feature>
<evidence type="ECO:0000313" key="3">
    <source>
        <dbReference type="Proteomes" id="UP000224854"/>
    </source>
</evidence>
<organism evidence="2 3">
    <name type="scientific">Ophiocordyceps australis</name>
    <dbReference type="NCBI Taxonomy" id="1399860"/>
    <lineage>
        <taxon>Eukaryota</taxon>
        <taxon>Fungi</taxon>
        <taxon>Dikarya</taxon>
        <taxon>Ascomycota</taxon>
        <taxon>Pezizomycotina</taxon>
        <taxon>Sordariomycetes</taxon>
        <taxon>Hypocreomycetidae</taxon>
        <taxon>Hypocreales</taxon>
        <taxon>Ophiocordycipitaceae</taxon>
        <taxon>Ophiocordyceps</taxon>
    </lineage>
</organism>
<sequence length="228" mass="24877">MLFCSAGRGSTAFYLLLLASIVIPRGMSNRQKACKVTPFLGKLIKWPPLAPSRPLPSPLLFVSAFPFPTDSLFSRPLRLLIHQINALFYAQSCSVLSPKHIVGLSPPTKLQSTHQFSFFLLSAPRDSCGRADNIPPAACFAEAPGTTLYGAFFPMPFASCHPTSTHGDEDKMTMNNCLSSMVIAFSFIAPAATAADKGALPFLLAHQDMMSLTRLKLRDKTESHELPY</sequence>
<dbReference type="AlphaFoldDB" id="A0A2C5YN62"/>
<protein>
    <recommendedName>
        <fullName evidence="4">Secreted protein</fullName>
    </recommendedName>
</protein>
<accession>A0A2C5YN62</accession>
<keyword evidence="3" id="KW-1185">Reference proteome</keyword>
<evidence type="ECO:0008006" key="4">
    <source>
        <dbReference type="Google" id="ProtNLM"/>
    </source>
</evidence>
<evidence type="ECO:0000256" key="1">
    <source>
        <dbReference type="SAM" id="SignalP"/>
    </source>
</evidence>
<keyword evidence="1" id="KW-0732">Signal</keyword>